<evidence type="ECO:0000313" key="2">
    <source>
        <dbReference type="Proteomes" id="UP001579974"/>
    </source>
</evidence>
<dbReference type="Proteomes" id="UP001579974">
    <property type="component" value="Unassembled WGS sequence"/>
</dbReference>
<organism evidence="1 2">
    <name type="scientific">Alicyclobacillus fastidiosus</name>
    <dbReference type="NCBI Taxonomy" id="392011"/>
    <lineage>
        <taxon>Bacteria</taxon>
        <taxon>Bacillati</taxon>
        <taxon>Bacillota</taxon>
        <taxon>Bacilli</taxon>
        <taxon>Bacillales</taxon>
        <taxon>Alicyclobacillaceae</taxon>
        <taxon>Alicyclobacillus</taxon>
    </lineage>
</organism>
<comment type="caution">
    <text evidence="1">The sequence shown here is derived from an EMBL/GenBank/DDBJ whole genome shotgun (WGS) entry which is preliminary data.</text>
</comment>
<keyword evidence="2" id="KW-1185">Reference proteome</keyword>
<dbReference type="RefSeq" id="WP_275474261.1">
    <property type="nucleotide sequence ID" value="NZ_CP162940.1"/>
</dbReference>
<reference evidence="1 2" key="1">
    <citation type="journal article" date="2024" name="Int. J. Mol. Sci.">
        <title>Exploration of Alicyclobacillus spp. Genome in Search of Antibiotic Resistance.</title>
        <authorList>
            <person name="Bucka-Kolendo J."/>
            <person name="Kiousi D.E."/>
            <person name="Dekowska A."/>
            <person name="Mikolajczuk-Szczyrba A."/>
            <person name="Karadedos D.M."/>
            <person name="Michael P."/>
            <person name="Galanis A."/>
            <person name="Sokolowska B."/>
        </authorList>
    </citation>
    <scope>NUCLEOTIDE SEQUENCE [LARGE SCALE GENOMIC DNA]</scope>
    <source>
        <strain evidence="1 2">KKP 3000</strain>
    </source>
</reference>
<evidence type="ECO:0000313" key="1">
    <source>
        <dbReference type="EMBL" id="MFB5192681.1"/>
    </source>
</evidence>
<accession>A0ABV5AKB3</accession>
<gene>
    <name evidence="1" type="ORF">KKP3000_001890</name>
</gene>
<dbReference type="EMBL" id="JBDXSU010000026">
    <property type="protein sequence ID" value="MFB5192681.1"/>
    <property type="molecule type" value="Genomic_DNA"/>
</dbReference>
<sequence length="48" mass="5411">MPTPTEINEHVSSLVQAVERGDLEFAILRVGETDIVLKPRSEMDESRD</sequence>
<proteinExistence type="predicted"/>
<protein>
    <submittedName>
        <fullName evidence="1">Uncharacterized protein</fullName>
    </submittedName>
</protein>
<name>A0ABV5AKB3_9BACL</name>